<dbReference type="AlphaFoldDB" id="I7ARS6"/>
<gene>
    <name evidence="1" type="ordered locus">EROM_051520</name>
</gene>
<dbReference type="VEuPathDB" id="MicrosporidiaDB:EROM_051520"/>
<dbReference type="RefSeq" id="XP_009264579.1">
    <property type="nucleotide sequence ID" value="XM_009266304.1"/>
</dbReference>
<name>I7ARS6_ENCRO</name>
<dbReference type="OrthoDB" id="2191811at2759"/>
<dbReference type="KEGG" id="ero:EROM_051520"/>
<sequence>MTMDTISLDKGRYKVIEVLYISKSLLSLKLGVEDTKGMHKALIQGESGYKVVYFIDPIDFGAGSRILLEKKTNSLLLRNIDYVITCRKSYRTNTALIEKLLLRNAENMRGVKP</sequence>
<proteinExistence type="predicted"/>
<dbReference type="EMBL" id="CP003522">
    <property type="protein sequence ID" value="AFN83082.1"/>
    <property type="molecule type" value="Genomic_DNA"/>
</dbReference>
<protein>
    <submittedName>
        <fullName evidence="1">Uncharacterized protein</fullName>
    </submittedName>
</protein>
<dbReference type="Proteomes" id="UP000010094">
    <property type="component" value="Chromosome V"/>
</dbReference>
<reference evidence="1 2" key="1">
    <citation type="journal article" date="2012" name="Proc. Natl. Acad. Sci. U.S.A.">
        <title>Gain and loss of multiple functionally related, horizontally transferred genes in the reduced genomes of two microsporidian parasites.</title>
        <authorList>
            <person name="Pombert J.-F."/>
            <person name="Selman M."/>
            <person name="Burki F."/>
            <person name="Bardell F.T."/>
            <person name="Farinelli L."/>
            <person name="Solter L.F."/>
            <person name="Whitman D.W."/>
            <person name="Weiss L.M."/>
            <person name="Corradi N."/>
            <person name="Keeling P.J."/>
        </authorList>
    </citation>
    <scope>NUCLEOTIDE SEQUENCE [LARGE SCALE GENOMIC DNA]</scope>
    <source>
        <strain evidence="1 2">SJ-2008</strain>
    </source>
</reference>
<accession>I7ARS6</accession>
<keyword evidence="2" id="KW-1185">Reference proteome</keyword>
<dbReference type="GeneID" id="20521384"/>
<organism evidence="1 2">
    <name type="scientific">Encephalitozoon romaleae (strain SJ-2008)</name>
    <name type="common">Microsporidian parasite</name>
    <dbReference type="NCBI Taxonomy" id="1178016"/>
    <lineage>
        <taxon>Eukaryota</taxon>
        <taxon>Fungi</taxon>
        <taxon>Fungi incertae sedis</taxon>
        <taxon>Microsporidia</taxon>
        <taxon>Unikaryonidae</taxon>
        <taxon>Encephalitozoon</taxon>
    </lineage>
</organism>
<evidence type="ECO:0000313" key="1">
    <source>
        <dbReference type="EMBL" id="AFN83082.1"/>
    </source>
</evidence>
<dbReference type="HOGENOM" id="CLU_2133498_0_0_1"/>
<evidence type="ECO:0000313" key="2">
    <source>
        <dbReference type="Proteomes" id="UP000010094"/>
    </source>
</evidence>